<comment type="caution">
    <text evidence="2">The sequence shown here is derived from an EMBL/GenBank/DDBJ whole genome shotgun (WGS) entry which is preliminary data.</text>
</comment>
<dbReference type="Pfam" id="PF00078">
    <property type="entry name" value="RVT_1"/>
    <property type="match status" value="1"/>
</dbReference>
<keyword evidence="3" id="KW-1185">Reference proteome</keyword>
<proteinExistence type="predicted"/>
<dbReference type="Gene3D" id="3.10.10.10">
    <property type="entry name" value="HIV Type 1 Reverse Transcriptase, subunit A, domain 1"/>
    <property type="match status" value="1"/>
</dbReference>
<protein>
    <submittedName>
        <fullName evidence="2">Putative tick transposon</fullName>
    </submittedName>
</protein>
<dbReference type="OrthoDB" id="10064107at2759"/>
<dbReference type="PANTHER" id="PTHR24559">
    <property type="entry name" value="TRANSPOSON TY3-I GAG-POL POLYPROTEIN"/>
    <property type="match status" value="1"/>
</dbReference>
<dbReference type="Proteomes" id="UP000316759">
    <property type="component" value="Unassembled WGS sequence"/>
</dbReference>
<accession>A0A504Y7Q9</accession>
<evidence type="ECO:0000313" key="3">
    <source>
        <dbReference type="Proteomes" id="UP000316759"/>
    </source>
</evidence>
<dbReference type="InterPro" id="IPR043502">
    <property type="entry name" value="DNA/RNA_pol_sf"/>
</dbReference>
<dbReference type="CDD" id="cd01647">
    <property type="entry name" value="RT_LTR"/>
    <property type="match status" value="1"/>
</dbReference>
<dbReference type="STRING" id="46835.A0A504Y7Q9"/>
<dbReference type="InterPro" id="IPR021109">
    <property type="entry name" value="Peptidase_aspartic_dom_sf"/>
</dbReference>
<dbReference type="AlphaFoldDB" id="A0A504Y7Q9"/>
<dbReference type="PANTHER" id="PTHR24559:SF435">
    <property type="entry name" value="RIBONUCLEASE H"/>
    <property type="match status" value="1"/>
</dbReference>
<dbReference type="InterPro" id="IPR000477">
    <property type="entry name" value="RT_dom"/>
</dbReference>
<dbReference type="Gene3D" id="2.40.70.10">
    <property type="entry name" value="Acid Proteases"/>
    <property type="match status" value="1"/>
</dbReference>
<dbReference type="InterPro" id="IPR043128">
    <property type="entry name" value="Rev_trsase/Diguanyl_cyclase"/>
</dbReference>
<dbReference type="SUPFAM" id="SSF56672">
    <property type="entry name" value="DNA/RNA polymerases"/>
    <property type="match status" value="1"/>
</dbReference>
<feature type="domain" description="Reverse transcriptase" evidence="1">
    <location>
        <begin position="235"/>
        <end position="302"/>
    </location>
</feature>
<dbReference type="CDD" id="cd00303">
    <property type="entry name" value="retropepsin_like"/>
    <property type="match status" value="1"/>
</dbReference>
<organism evidence="2 3">
    <name type="scientific">Fasciola gigantica</name>
    <name type="common">Giant liver fluke</name>
    <dbReference type="NCBI Taxonomy" id="46835"/>
    <lineage>
        <taxon>Eukaryota</taxon>
        <taxon>Metazoa</taxon>
        <taxon>Spiralia</taxon>
        <taxon>Lophotrochozoa</taxon>
        <taxon>Platyhelminthes</taxon>
        <taxon>Trematoda</taxon>
        <taxon>Digenea</taxon>
        <taxon>Plagiorchiida</taxon>
        <taxon>Echinostomata</taxon>
        <taxon>Echinostomatoidea</taxon>
        <taxon>Fasciolidae</taxon>
        <taxon>Fasciola</taxon>
    </lineage>
</organism>
<name>A0A504Y7Q9_FASGI</name>
<evidence type="ECO:0000313" key="2">
    <source>
        <dbReference type="EMBL" id="TPP56601.1"/>
    </source>
</evidence>
<sequence>MSLPFVSLNNNDWQSQLVVEGLLKAKGAKLLIDTGESCSIINPSLTKISDSVPPNGRLTAAKGTVMPILGQVTGSMSIGRCTVQHHFLCADLAREAILGMDFLRAHRMVVDFDRQLLVVKERPEPIDQPIAALNVDNSWISEVLLGVCVDREKSSEVARIINEKRDIFDHSCEFLGRKHILQHRIDTGQQHPIYQTPRCVQPHYQTELDKMVQEMLESKFIRHSSSPWASPIVLVKKKEGSSRICVDYRLLNAITKRDSFPLPRMDSTLDAVSGSKWSSTLNLASGYWRMEVHPDDREKTAFA</sequence>
<gene>
    <name evidence="2" type="ORF">FGIG_12655</name>
</gene>
<evidence type="ECO:0000259" key="1">
    <source>
        <dbReference type="Pfam" id="PF00078"/>
    </source>
</evidence>
<dbReference type="InterPro" id="IPR053134">
    <property type="entry name" value="RNA-dir_DNA_polymerase"/>
</dbReference>
<dbReference type="SUPFAM" id="SSF50630">
    <property type="entry name" value="Acid proteases"/>
    <property type="match status" value="1"/>
</dbReference>
<dbReference type="Gene3D" id="3.30.70.270">
    <property type="match status" value="1"/>
</dbReference>
<reference evidence="2 3" key="1">
    <citation type="submission" date="2019-04" db="EMBL/GenBank/DDBJ databases">
        <title>Annotation for the trematode Fasciola gigantica.</title>
        <authorList>
            <person name="Choi Y.-J."/>
        </authorList>
    </citation>
    <scope>NUCLEOTIDE SEQUENCE [LARGE SCALE GENOMIC DNA]</scope>
    <source>
        <strain evidence="2">Uganda_cow_1</strain>
    </source>
</reference>
<dbReference type="EMBL" id="SUNJ01014286">
    <property type="protein sequence ID" value="TPP56601.1"/>
    <property type="molecule type" value="Genomic_DNA"/>
</dbReference>